<sequence length="387" mass="43614">MIFGFSEDMLKKLGATFTATEIRQQPKLWRETYNIVKQNKNKIEEFLNKNLKSNTRIILTGAGTSDYVGDSLYLYLAKTLNLRVEAIATTDLVSNPHEFVEEDTKTILVSYARSGNSPESIGAYDIFKDNVKDIAQLVITCNEEGQLAKKSLEDENTLCLLMPKESNDKSFAMTSSFSCMLLATLLTFDIKNLEQNKKYVDIISDKADFILDNDWKEIIELVELGCERVVYLGSGALKGLCQEMALKNLELTSGKTVTVCESVLGFRHGPKSIINDNTLVIFMNSINEYTNLYDMDLIREIHGDVGNHKLAVISYKKNDELNSLCDRCIEINGEDVPEIYTLFNYMLFGQMFGLFSSLHLGISPDNPRPDGTVNRVVKGVIIHPYNK</sequence>
<dbReference type="InterPro" id="IPR050303">
    <property type="entry name" value="GatZ_KbaZ_carbometab"/>
</dbReference>
<dbReference type="GO" id="GO:0097367">
    <property type="term" value="F:carbohydrate derivative binding"/>
    <property type="evidence" value="ECO:0007669"/>
    <property type="project" value="InterPro"/>
</dbReference>
<evidence type="ECO:0000256" key="2">
    <source>
        <dbReference type="ARBA" id="ARBA00022737"/>
    </source>
</evidence>
<dbReference type="eggNOG" id="COG2222">
    <property type="taxonomic scope" value="Bacteria"/>
</dbReference>
<evidence type="ECO:0000259" key="5">
    <source>
        <dbReference type="PROSITE" id="PS51464"/>
    </source>
</evidence>
<keyword evidence="2" id="KW-0677">Repeat</keyword>
<dbReference type="InterPro" id="IPR035464">
    <property type="entry name" value="SIS_AgaS"/>
</dbReference>
<dbReference type="STRING" id="1561.NPD11_1353"/>
<dbReference type="InterPro" id="IPR035466">
    <property type="entry name" value="GlmS/AgaS_SIS"/>
</dbReference>
<dbReference type="CDD" id="cd05010">
    <property type="entry name" value="SIS_AgaS_like"/>
    <property type="match status" value="1"/>
</dbReference>
<comment type="similarity">
    <text evidence="1">Belongs to the SIS family. AgaS subfamily.</text>
</comment>
<dbReference type="RefSeq" id="WP_039313544.1">
    <property type="nucleotide sequence ID" value="NZ_CP006905.1"/>
</dbReference>
<accession>A0A0A7FX18</accession>
<proteinExistence type="inferred from homology"/>
<keyword evidence="7" id="KW-1185">Reference proteome</keyword>
<dbReference type="OrthoDB" id="9779207at2"/>
<dbReference type="CDD" id="cd05008">
    <property type="entry name" value="SIS_GlmS_GlmD_1"/>
    <property type="match status" value="1"/>
</dbReference>
<dbReference type="Gene3D" id="3.40.50.10490">
    <property type="entry name" value="Glucose-6-phosphate isomerase like protein, domain 1"/>
    <property type="match status" value="2"/>
</dbReference>
<evidence type="ECO:0000256" key="3">
    <source>
        <dbReference type="ARBA" id="ARBA00022801"/>
    </source>
</evidence>
<dbReference type="PANTHER" id="PTHR32502">
    <property type="entry name" value="N-ACETYLGALACTOSAMINE PERMEASE II COMPONENT-RELATED"/>
    <property type="match status" value="1"/>
</dbReference>
<keyword evidence="3" id="KW-0378">Hydrolase</keyword>
<evidence type="ECO:0000256" key="4">
    <source>
        <dbReference type="ARBA" id="ARBA00029292"/>
    </source>
</evidence>
<name>A0A0A7FX18_9CLOT</name>
<dbReference type="GO" id="GO:0016787">
    <property type="term" value="F:hydrolase activity"/>
    <property type="evidence" value="ECO:0007669"/>
    <property type="project" value="UniProtKB-KW"/>
</dbReference>
<dbReference type="InterPro" id="IPR046348">
    <property type="entry name" value="SIS_dom_sf"/>
</dbReference>
<dbReference type="SUPFAM" id="SSF53697">
    <property type="entry name" value="SIS domain"/>
    <property type="match status" value="1"/>
</dbReference>
<keyword evidence="6" id="KW-0413">Isomerase</keyword>
<feature type="domain" description="SIS" evidence="5">
    <location>
        <begin position="47"/>
        <end position="198"/>
    </location>
</feature>
<dbReference type="AlphaFoldDB" id="A0A0A7FX18"/>
<dbReference type="GO" id="GO:1901135">
    <property type="term" value="P:carbohydrate derivative metabolic process"/>
    <property type="evidence" value="ECO:0007669"/>
    <property type="project" value="InterPro"/>
</dbReference>
<organism evidence="6 7">
    <name type="scientific">Clostridium baratii str. Sullivan</name>
    <dbReference type="NCBI Taxonomy" id="1415775"/>
    <lineage>
        <taxon>Bacteria</taxon>
        <taxon>Bacillati</taxon>
        <taxon>Bacillota</taxon>
        <taxon>Clostridia</taxon>
        <taxon>Eubacteriales</taxon>
        <taxon>Clostridiaceae</taxon>
        <taxon>Clostridium</taxon>
    </lineage>
</organism>
<dbReference type="HOGENOM" id="CLU_012520_0_0_9"/>
<protein>
    <submittedName>
        <fullName evidence="6">Putative phosphosugar isomerase</fullName>
    </submittedName>
</protein>
<dbReference type="GO" id="GO:0005886">
    <property type="term" value="C:plasma membrane"/>
    <property type="evidence" value="ECO:0007669"/>
    <property type="project" value="TreeGrafter"/>
</dbReference>
<evidence type="ECO:0000313" key="7">
    <source>
        <dbReference type="Proteomes" id="UP000030635"/>
    </source>
</evidence>
<dbReference type="KEGG" id="cbv:U729_1664"/>
<feature type="domain" description="SIS" evidence="5">
    <location>
        <begin position="218"/>
        <end position="367"/>
    </location>
</feature>
<dbReference type="GO" id="GO:0016853">
    <property type="term" value="F:isomerase activity"/>
    <property type="evidence" value="ECO:0007669"/>
    <property type="project" value="UniProtKB-KW"/>
</dbReference>
<gene>
    <name evidence="6" type="ORF">U729_1664</name>
</gene>
<dbReference type="InterPro" id="IPR001347">
    <property type="entry name" value="SIS_dom"/>
</dbReference>
<reference evidence="6 7" key="1">
    <citation type="journal article" date="2015" name="Infect. Genet. Evol.">
        <title>Genomic sequences of six botulinum neurotoxin-producing strains representing three clostridial species illustrate the mobility and diversity of botulinum neurotoxin genes.</title>
        <authorList>
            <person name="Smith T.J."/>
            <person name="Hill K.K."/>
            <person name="Xie G."/>
            <person name="Foley B.T."/>
            <person name="Williamson C.H."/>
            <person name="Foster J.T."/>
            <person name="Johnson S.L."/>
            <person name="Chertkov O."/>
            <person name="Teshima H."/>
            <person name="Gibbons H.S."/>
            <person name="Johnsky L.A."/>
            <person name="Karavis M.A."/>
            <person name="Smith L.A."/>
        </authorList>
    </citation>
    <scope>NUCLEOTIDE SEQUENCE [LARGE SCALE GENOMIC DNA]</scope>
    <source>
        <strain evidence="6">Sullivan</strain>
    </source>
</reference>
<comment type="catalytic activity">
    <reaction evidence="4">
        <text>D-galactosamine 6-phosphate + H2O = D-tagatopyranose 1-phosphate + NH4(+)</text>
        <dbReference type="Rhea" id="RHEA:47680"/>
        <dbReference type="ChEBI" id="CHEBI:15377"/>
        <dbReference type="ChEBI" id="CHEBI:28938"/>
        <dbReference type="ChEBI" id="CHEBI:71674"/>
        <dbReference type="ChEBI" id="CHEBI:138150"/>
    </reaction>
</comment>
<dbReference type="EMBL" id="CP006905">
    <property type="protein sequence ID" value="AIY83480.1"/>
    <property type="molecule type" value="Genomic_DNA"/>
</dbReference>
<dbReference type="GO" id="GO:0009401">
    <property type="term" value="P:phosphoenolpyruvate-dependent sugar phosphotransferase system"/>
    <property type="evidence" value="ECO:0007669"/>
    <property type="project" value="TreeGrafter"/>
</dbReference>
<dbReference type="PANTHER" id="PTHR32502:SF3">
    <property type="entry name" value="D-GALACTOSAMINE-6-PHOSPHATE DEAMINASE AGAS-RELATED"/>
    <property type="match status" value="1"/>
</dbReference>
<dbReference type="PROSITE" id="PS51464">
    <property type="entry name" value="SIS"/>
    <property type="match status" value="2"/>
</dbReference>
<evidence type="ECO:0000256" key="1">
    <source>
        <dbReference type="ARBA" id="ARBA00007748"/>
    </source>
</evidence>
<evidence type="ECO:0000313" key="6">
    <source>
        <dbReference type="EMBL" id="AIY83480.1"/>
    </source>
</evidence>
<dbReference type="Pfam" id="PF01380">
    <property type="entry name" value="SIS"/>
    <property type="match status" value="2"/>
</dbReference>
<dbReference type="Proteomes" id="UP000030635">
    <property type="component" value="Chromosome"/>
</dbReference>